<gene>
    <name evidence="1" type="ORF">SCHPADRAFT_613782</name>
</gene>
<name>A0A0H2RFH3_9AGAM</name>
<sequence>MRNLTSFELEAHDANEIACDIGLRKLELPSITSFHLRLNHFPILKFISEGSCIAMLMGTLVMPSLEALSISVGVVDFRTNENEVNATKLSQSLDDLSWALLPDRFSDSAGSTSLIFKLRDDSYNRSNDGPPADMGVFSIPLERTIHAHTVILSSFVPVLLTQEPDDGGALSTIPNAFFRLRELKLIECENMTSVDLENTVDSLKSLGIWSHINRVVVQDCKHLVYDEVVDLVGEERLQYLS</sequence>
<keyword evidence="2" id="KW-1185">Reference proteome</keyword>
<dbReference type="AlphaFoldDB" id="A0A0H2RFH3"/>
<dbReference type="Proteomes" id="UP000053477">
    <property type="component" value="Unassembled WGS sequence"/>
</dbReference>
<accession>A0A0H2RFH3</accession>
<dbReference type="EMBL" id="KQ086097">
    <property type="protein sequence ID" value="KLO08298.1"/>
    <property type="molecule type" value="Genomic_DNA"/>
</dbReference>
<protein>
    <recommendedName>
        <fullName evidence="3">RNI-like protein</fullName>
    </recommendedName>
</protein>
<organism evidence="1 2">
    <name type="scientific">Schizopora paradoxa</name>
    <dbReference type="NCBI Taxonomy" id="27342"/>
    <lineage>
        <taxon>Eukaryota</taxon>
        <taxon>Fungi</taxon>
        <taxon>Dikarya</taxon>
        <taxon>Basidiomycota</taxon>
        <taxon>Agaricomycotina</taxon>
        <taxon>Agaricomycetes</taxon>
        <taxon>Hymenochaetales</taxon>
        <taxon>Schizoporaceae</taxon>
        <taxon>Schizopora</taxon>
    </lineage>
</organism>
<proteinExistence type="predicted"/>
<evidence type="ECO:0000313" key="2">
    <source>
        <dbReference type="Proteomes" id="UP000053477"/>
    </source>
</evidence>
<dbReference type="InParanoid" id="A0A0H2RFH3"/>
<evidence type="ECO:0000313" key="1">
    <source>
        <dbReference type="EMBL" id="KLO08298.1"/>
    </source>
</evidence>
<evidence type="ECO:0008006" key="3">
    <source>
        <dbReference type="Google" id="ProtNLM"/>
    </source>
</evidence>
<reference evidence="1 2" key="1">
    <citation type="submission" date="2015-04" db="EMBL/GenBank/DDBJ databases">
        <title>Complete genome sequence of Schizopora paradoxa KUC8140, a cosmopolitan wood degrader in East Asia.</title>
        <authorList>
            <consortium name="DOE Joint Genome Institute"/>
            <person name="Min B."/>
            <person name="Park H."/>
            <person name="Jang Y."/>
            <person name="Kim J.-J."/>
            <person name="Kim K.H."/>
            <person name="Pangilinan J."/>
            <person name="Lipzen A."/>
            <person name="Riley R."/>
            <person name="Grigoriev I.V."/>
            <person name="Spatafora J.W."/>
            <person name="Choi I.-G."/>
        </authorList>
    </citation>
    <scope>NUCLEOTIDE SEQUENCE [LARGE SCALE GENOMIC DNA]</scope>
    <source>
        <strain evidence="1 2">KUC8140</strain>
    </source>
</reference>